<feature type="binding site" evidence="5">
    <location>
        <position position="452"/>
    </location>
    <ligand>
        <name>Zn(2+)</name>
        <dbReference type="ChEBI" id="CHEBI:29105"/>
    </ligand>
</feature>
<feature type="binding site" evidence="5">
    <location>
        <position position="452"/>
    </location>
    <ligand>
        <name>substrate</name>
    </ligand>
</feature>
<comment type="similarity">
    <text evidence="1 5 6">Belongs to the histidinol dehydrogenase family.</text>
</comment>
<comment type="caution">
    <text evidence="8">The sequence shown here is derived from an EMBL/GenBank/DDBJ whole genome shotgun (WGS) entry which is preliminary data.</text>
</comment>
<dbReference type="CDD" id="cd06572">
    <property type="entry name" value="Histidinol_dh"/>
    <property type="match status" value="1"/>
</dbReference>
<dbReference type="NCBIfam" id="TIGR00069">
    <property type="entry name" value="hisD"/>
    <property type="match status" value="1"/>
</dbReference>
<feature type="binding site" evidence="5">
    <location>
        <position position="610"/>
    </location>
    <ligand>
        <name>Zn(2+)</name>
        <dbReference type="ChEBI" id="CHEBI:29105"/>
    </ligand>
</feature>
<evidence type="ECO:0000256" key="6">
    <source>
        <dbReference type="RuleBase" id="RU004175"/>
    </source>
</evidence>
<dbReference type="PANTHER" id="PTHR21256">
    <property type="entry name" value="HISTIDINOL DEHYDROGENASE HDH"/>
    <property type="match status" value="1"/>
</dbReference>
<feature type="binding site" evidence="5">
    <location>
        <position position="449"/>
    </location>
    <ligand>
        <name>substrate</name>
    </ligand>
</feature>
<dbReference type="EC" id="1.1.1.23" evidence="5"/>
<dbReference type="Gene3D" id="1.20.5.1300">
    <property type="match status" value="1"/>
</dbReference>
<keyword evidence="4 5" id="KW-0560">Oxidoreductase</keyword>
<dbReference type="InterPro" id="IPR021335">
    <property type="entry name" value="DUF2948"/>
</dbReference>
<feature type="binding site" evidence="5">
    <location>
        <position position="551"/>
    </location>
    <ligand>
        <name>Zn(2+)</name>
        <dbReference type="ChEBI" id="CHEBI:29105"/>
    </ligand>
</feature>
<dbReference type="InterPro" id="IPR001692">
    <property type="entry name" value="Histidinol_DH_CS"/>
</dbReference>
<feature type="binding site" evidence="5">
    <location>
        <position position="320"/>
    </location>
    <ligand>
        <name>NAD(+)</name>
        <dbReference type="ChEBI" id="CHEBI:57540"/>
    </ligand>
</feature>
<evidence type="ECO:0000256" key="7">
    <source>
        <dbReference type="SAM" id="MobiDB-lite"/>
    </source>
</evidence>
<dbReference type="GO" id="GO:0000105">
    <property type="term" value="P:L-histidine biosynthetic process"/>
    <property type="evidence" value="ECO:0007669"/>
    <property type="project" value="UniProtKB-UniRule"/>
</dbReference>
<dbReference type="EMBL" id="APKE01000023">
    <property type="protein sequence ID" value="KAF0675641.1"/>
    <property type="molecule type" value="Genomic_DNA"/>
</dbReference>
<dbReference type="SUPFAM" id="SSF53720">
    <property type="entry name" value="ALDH-like"/>
    <property type="match status" value="1"/>
</dbReference>
<comment type="pathway">
    <text evidence="5">Amino-acid biosynthesis; L-histidine biosynthesis; L-histidine from 5-phospho-alpha-D-ribose 1-diphosphate: step 9/9.</text>
</comment>
<keyword evidence="5" id="KW-0368">Histidine biosynthesis</keyword>
<dbReference type="InterPro" id="IPR016161">
    <property type="entry name" value="Ald_DH/histidinol_DH"/>
</dbReference>
<dbReference type="GO" id="GO:0004399">
    <property type="term" value="F:histidinol dehydrogenase activity"/>
    <property type="evidence" value="ECO:0007669"/>
    <property type="project" value="UniProtKB-UniRule"/>
</dbReference>
<dbReference type="GO" id="GO:0051287">
    <property type="term" value="F:NAD binding"/>
    <property type="evidence" value="ECO:0007669"/>
    <property type="project" value="InterPro"/>
</dbReference>
<keyword evidence="5" id="KW-0520">NAD</keyword>
<keyword evidence="2 5" id="KW-0479">Metal-binding</keyword>
<keyword evidence="3 5" id="KW-0862">Zinc</keyword>
<feature type="binding site" evidence="5">
    <location>
        <position position="427"/>
    </location>
    <ligand>
        <name>substrate</name>
    </ligand>
</feature>
<evidence type="ECO:0000256" key="1">
    <source>
        <dbReference type="ARBA" id="ARBA00010178"/>
    </source>
</evidence>
<dbReference type="FunFam" id="3.40.50.1980:FF:000026">
    <property type="entry name" value="Histidinol dehydrogenase"/>
    <property type="match status" value="1"/>
</dbReference>
<dbReference type="Gene3D" id="3.40.50.1980">
    <property type="entry name" value="Nitrogenase molybdenum iron protein domain"/>
    <property type="match status" value="2"/>
</dbReference>
<evidence type="ECO:0000313" key="9">
    <source>
        <dbReference type="Proteomes" id="UP000698242"/>
    </source>
</evidence>
<reference evidence="8" key="1">
    <citation type="submission" date="2013-03" db="EMBL/GenBank/DDBJ databases">
        <title>Genome Sequence of the Profundibacterium mesophilum strain KAUST100406-0324T from Red Sea, a novel genus in the family Rhodobacteraceae.</title>
        <authorList>
            <person name="Essack M."/>
            <person name="Alam I."/>
            <person name="Lafi F."/>
            <person name="Alawi W."/>
            <person name="Kamanu F."/>
            <person name="Al-Suwailem A."/>
            <person name="Lee O.O."/>
            <person name="Xu Y."/>
            <person name="Bajic V."/>
            <person name="Qian P.-Y."/>
            <person name="Archer J."/>
        </authorList>
    </citation>
    <scope>NUCLEOTIDE SEQUENCE</scope>
    <source>
        <strain evidence="8">KAUST100406-0324</strain>
    </source>
</reference>
<feature type="binding site" evidence="5">
    <location>
        <position position="551"/>
    </location>
    <ligand>
        <name>substrate</name>
    </ligand>
</feature>
<evidence type="ECO:0000256" key="5">
    <source>
        <dbReference type="HAMAP-Rule" id="MF_01024"/>
    </source>
</evidence>
<dbReference type="Pfam" id="PF11164">
    <property type="entry name" value="DUF2948"/>
    <property type="match status" value="1"/>
</dbReference>
<accession>A0A921NUS3</accession>
<organism evidence="8 9">
    <name type="scientific">Profundibacterium mesophilum KAUST100406-0324</name>
    <dbReference type="NCBI Taxonomy" id="1037889"/>
    <lineage>
        <taxon>Bacteria</taxon>
        <taxon>Pseudomonadati</taxon>
        <taxon>Pseudomonadota</taxon>
        <taxon>Alphaproteobacteria</taxon>
        <taxon>Rhodobacterales</taxon>
        <taxon>Roseobacteraceae</taxon>
        <taxon>Profundibacterium</taxon>
    </lineage>
</organism>
<feature type="binding site" evidence="5">
    <location>
        <position position="518"/>
    </location>
    <ligand>
        <name>substrate</name>
    </ligand>
</feature>
<feature type="binding site" evidence="5">
    <location>
        <position position="449"/>
    </location>
    <ligand>
        <name>Zn(2+)</name>
        <dbReference type="ChEBI" id="CHEBI:29105"/>
    </ligand>
</feature>
<dbReference type="Pfam" id="PF00815">
    <property type="entry name" value="Histidinol_dh"/>
    <property type="match status" value="1"/>
</dbReference>
<evidence type="ECO:0000256" key="2">
    <source>
        <dbReference type="ARBA" id="ARBA00022723"/>
    </source>
</evidence>
<gene>
    <name evidence="5" type="primary">hisD</name>
    <name evidence="8" type="ORF">PMES_01974</name>
</gene>
<sequence length="627" mass="67010">MTSNTGDASFADGAERPVRLRALDTEDLQIISSLAQDAVFPITEMRWQRGQRRFALLVNRFRWEDAPLAERRKRPFERVQSVLSIEDVQTVRSQGIDRGERDTVLSILSIDFTPGEDGTGELLLTLAGDGAIALDVETLEVSLRDVTRPYAAPSGKMPAHPDTPRGSDDPALAAPALGTGTDDPAPAQGRGPMRLSSEDADFERRFTALLEMKREDSPDVDETVAGIIAQIRARGDEALIELTEKFDGLRLTPQTLAFSEEEIEAECAKVPAEERAALELAAERIRDYHARQLPQDADWTDAQGARLGWRWGPVAAAGLYVPGGTASYPSSVLMNAIPARVAGVDRLVITAPTPNGKSNPLVLLAARLSGVETVYRIGGAQAIAALAYGTETIRPVDKITGPGNAYVAAAKRRVFGKVGIDMIAGPSEILVIADAQNDPDWIALDLLSQAEHDPSAQSILITTDADFGDAVAEAVAARLATLQRGPIAAQSWRENGAIITVRDLREAAALSDRIAPEHLELCVADPEALAGRIRHAGAIFLGQWTPEAIGDYVGGPNHVLPTARSARFSSGLSVLDFMKRSTMATMTPAALAAIGPAAETLARSESLEAHGLSVSARLAKRNEMPGS</sequence>
<proteinExistence type="inferred from homology"/>
<feature type="binding site" evidence="5">
    <location>
        <position position="605"/>
    </location>
    <ligand>
        <name>substrate</name>
    </ligand>
</feature>
<dbReference type="FunFam" id="3.40.50.1980:FF:000001">
    <property type="entry name" value="Histidinol dehydrogenase"/>
    <property type="match status" value="1"/>
</dbReference>
<dbReference type="AlphaFoldDB" id="A0A921NUS3"/>
<feature type="binding site" evidence="5">
    <location>
        <position position="404"/>
    </location>
    <ligand>
        <name>NAD(+)</name>
        <dbReference type="ChEBI" id="CHEBI:57540"/>
    </ligand>
</feature>
<evidence type="ECO:0000256" key="4">
    <source>
        <dbReference type="ARBA" id="ARBA00023002"/>
    </source>
</evidence>
<protein>
    <recommendedName>
        <fullName evidence="5">Histidinol dehydrogenase</fullName>
        <shortName evidence="5">HDH</shortName>
        <ecNumber evidence="5">1.1.1.23</ecNumber>
    </recommendedName>
</protein>
<feature type="region of interest" description="Disordered" evidence="7">
    <location>
        <begin position="150"/>
        <end position="196"/>
    </location>
</feature>
<dbReference type="OrthoDB" id="9805269at2"/>
<dbReference type="GO" id="GO:0005829">
    <property type="term" value="C:cytosol"/>
    <property type="evidence" value="ECO:0007669"/>
    <property type="project" value="TreeGrafter"/>
</dbReference>
<dbReference type="GO" id="GO:0008270">
    <property type="term" value="F:zinc ion binding"/>
    <property type="evidence" value="ECO:0007669"/>
    <property type="project" value="UniProtKB-UniRule"/>
</dbReference>
<comment type="cofactor">
    <cofactor evidence="5">
        <name>Zn(2+)</name>
        <dbReference type="ChEBI" id="CHEBI:29105"/>
    </cofactor>
    <text evidence="5">Binds 1 zinc ion per subunit.</text>
</comment>
<dbReference type="Proteomes" id="UP000698242">
    <property type="component" value="Unassembled WGS sequence"/>
</dbReference>
<keyword evidence="9" id="KW-1185">Reference proteome</keyword>
<dbReference type="InterPro" id="IPR012131">
    <property type="entry name" value="Hstdl_DH"/>
</dbReference>
<feature type="binding site" evidence="5">
    <location>
        <position position="381"/>
    </location>
    <ligand>
        <name>NAD(+)</name>
        <dbReference type="ChEBI" id="CHEBI:57540"/>
    </ligand>
</feature>
<comment type="function">
    <text evidence="5">Catalyzes the sequential NAD-dependent oxidations of L-histidinol to L-histidinaldehyde and then to L-histidine.</text>
</comment>
<dbReference type="PRINTS" id="PR00083">
    <property type="entry name" value="HOLDHDRGNASE"/>
</dbReference>
<evidence type="ECO:0000256" key="3">
    <source>
        <dbReference type="ARBA" id="ARBA00022833"/>
    </source>
</evidence>
<feature type="binding site" evidence="5">
    <location>
        <position position="610"/>
    </location>
    <ligand>
        <name>substrate</name>
    </ligand>
</feature>
<dbReference type="PANTHER" id="PTHR21256:SF2">
    <property type="entry name" value="HISTIDINE BIOSYNTHESIS TRIFUNCTIONAL PROTEIN"/>
    <property type="match status" value="1"/>
</dbReference>
<dbReference type="PROSITE" id="PS00611">
    <property type="entry name" value="HISOL_DEHYDROGENASE"/>
    <property type="match status" value="1"/>
</dbReference>
<feature type="active site" description="Proton acceptor" evidence="5">
    <location>
        <position position="517"/>
    </location>
</feature>
<evidence type="ECO:0000313" key="8">
    <source>
        <dbReference type="EMBL" id="KAF0675641.1"/>
    </source>
</evidence>
<comment type="catalytic activity">
    <reaction evidence="5">
        <text>L-histidinol + 2 NAD(+) + H2O = L-histidine + 2 NADH + 3 H(+)</text>
        <dbReference type="Rhea" id="RHEA:20641"/>
        <dbReference type="ChEBI" id="CHEBI:15377"/>
        <dbReference type="ChEBI" id="CHEBI:15378"/>
        <dbReference type="ChEBI" id="CHEBI:57540"/>
        <dbReference type="ChEBI" id="CHEBI:57595"/>
        <dbReference type="ChEBI" id="CHEBI:57699"/>
        <dbReference type="ChEBI" id="CHEBI:57945"/>
        <dbReference type="EC" id="1.1.1.23"/>
    </reaction>
</comment>
<name>A0A921NUS3_9RHOB</name>
<feature type="active site" description="Proton acceptor" evidence="5">
    <location>
        <position position="518"/>
    </location>
</feature>
<keyword evidence="5" id="KW-0028">Amino-acid biosynthesis</keyword>
<dbReference type="HAMAP" id="MF_01024">
    <property type="entry name" value="HisD"/>
    <property type="match status" value="1"/>
</dbReference>